<keyword evidence="4" id="KW-0808">Transferase</keyword>
<dbReference type="RefSeq" id="WP_176761173.1">
    <property type="nucleotide sequence ID" value="NZ_FNJI01000012.1"/>
</dbReference>
<feature type="transmembrane region" description="Helical" evidence="1">
    <location>
        <begin position="237"/>
        <end position="259"/>
    </location>
</feature>
<evidence type="ECO:0000313" key="5">
    <source>
        <dbReference type="Proteomes" id="UP000199073"/>
    </source>
</evidence>
<protein>
    <submittedName>
        <fullName evidence="4">Oligosaccharyl transferase STT3 subunit</fullName>
    </submittedName>
</protein>
<feature type="transmembrane region" description="Helical" evidence="1">
    <location>
        <begin position="211"/>
        <end position="230"/>
    </location>
</feature>
<dbReference type="AlphaFoldDB" id="A0A1H0QQH4"/>
<feature type="domain" description="STT3/PglB/AglB core" evidence="3">
    <location>
        <begin position="422"/>
        <end position="478"/>
    </location>
</feature>
<dbReference type="Pfam" id="PF02516">
    <property type="entry name" value="STT3"/>
    <property type="match status" value="1"/>
</dbReference>
<keyword evidence="1" id="KW-1133">Transmembrane helix</keyword>
<dbReference type="InterPro" id="IPR048307">
    <property type="entry name" value="STT3_N"/>
</dbReference>
<dbReference type="Proteomes" id="UP000199073">
    <property type="component" value="Unassembled WGS sequence"/>
</dbReference>
<dbReference type="UniPathway" id="UPA00378"/>
<dbReference type="Gene3D" id="3.40.1380.40">
    <property type="match status" value="1"/>
</dbReference>
<gene>
    <name evidence="4" type="ORF">SAMN05660330_02071</name>
</gene>
<dbReference type="GO" id="GO:0016020">
    <property type="term" value="C:membrane"/>
    <property type="evidence" value="ECO:0007669"/>
    <property type="project" value="InterPro"/>
</dbReference>
<dbReference type="EMBL" id="FNJI01000012">
    <property type="protein sequence ID" value="SDP19430.1"/>
    <property type="molecule type" value="Genomic_DNA"/>
</dbReference>
<feature type="domain" description="Oligosaccharyl transferase STT3 N-terminal" evidence="2">
    <location>
        <begin position="45"/>
        <end position="388"/>
    </location>
</feature>
<reference evidence="4 5" key="1">
    <citation type="submission" date="2016-10" db="EMBL/GenBank/DDBJ databases">
        <authorList>
            <person name="de Groot N.N."/>
        </authorList>
    </citation>
    <scope>NUCLEOTIDE SEQUENCE [LARGE SCALE GENOMIC DNA]</scope>
    <source>
        <strain evidence="4 5">DSM 12130</strain>
    </source>
</reference>
<dbReference type="STRING" id="91360.SAMN05660330_02071"/>
<dbReference type="Pfam" id="PF21436">
    <property type="entry name" value="STT3-PglB_core"/>
    <property type="match status" value="1"/>
</dbReference>
<feature type="transmembrane region" description="Helical" evidence="1">
    <location>
        <begin position="307"/>
        <end position="324"/>
    </location>
</feature>
<proteinExistence type="predicted"/>
<feature type="transmembrane region" description="Helical" evidence="1">
    <location>
        <begin position="110"/>
        <end position="130"/>
    </location>
</feature>
<evidence type="ECO:0000313" key="4">
    <source>
        <dbReference type="EMBL" id="SDP19430.1"/>
    </source>
</evidence>
<keyword evidence="1" id="KW-0812">Transmembrane</keyword>
<evidence type="ECO:0000259" key="3">
    <source>
        <dbReference type="Pfam" id="PF21436"/>
    </source>
</evidence>
<evidence type="ECO:0000259" key="2">
    <source>
        <dbReference type="Pfam" id="PF02516"/>
    </source>
</evidence>
<feature type="transmembrane region" description="Helical" evidence="1">
    <location>
        <begin position="137"/>
        <end position="157"/>
    </location>
</feature>
<keyword evidence="5" id="KW-1185">Reference proteome</keyword>
<feature type="transmembrane region" description="Helical" evidence="1">
    <location>
        <begin position="6"/>
        <end position="24"/>
    </location>
</feature>
<accession>A0A1H0QQH4</accession>
<dbReference type="GO" id="GO:0016740">
    <property type="term" value="F:transferase activity"/>
    <property type="evidence" value="ECO:0007669"/>
    <property type="project" value="UniProtKB-KW"/>
</dbReference>
<name>A0A1H0QQH4_9BACT</name>
<organism evidence="4 5">
    <name type="scientific">Desulforhopalus singaporensis</name>
    <dbReference type="NCBI Taxonomy" id="91360"/>
    <lineage>
        <taxon>Bacteria</taxon>
        <taxon>Pseudomonadati</taxon>
        <taxon>Thermodesulfobacteriota</taxon>
        <taxon>Desulfobulbia</taxon>
        <taxon>Desulfobulbales</taxon>
        <taxon>Desulfocapsaceae</taxon>
        <taxon>Desulforhopalus</taxon>
    </lineage>
</organism>
<feature type="transmembrane region" description="Helical" evidence="1">
    <location>
        <begin position="376"/>
        <end position="393"/>
    </location>
</feature>
<dbReference type="InterPro" id="IPR048999">
    <property type="entry name" value="STT3-PglB_core"/>
</dbReference>
<evidence type="ECO:0000256" key="1">
    <source>
        <dbReference type="SAM" id="Phobius"/>
    </source>
</evidence>
<keyword evidence="1" id="KW-0472">Membrane</keyword>
<feature type="transmembrane region" description="Helical" evidence="1">
    <location>
        <begin position="331"/>
        <end position="356"/>
    </location>
</feature>
<sequence>MKLKRAQLLISILLVSTILVAFTLRISSIAIPNNNNSIIRSASGPILLNPDGYYYLQTAKEIASSTYSTHDSKRIFPSGVARPAIPPLLSVLLATLVYLTPLSLEWCGVFLPVFFSFFLTIPVFLFCRLICSSLNSVVALFFCLTAPIFVIKTSLGLLDTDCLNLYFPLMISYCFYSFSKPNIFSTDVKWLSLGIFHIILFYWWWDMAPSVVWAFTLPPMFISIITKLRYCSIKIKYFTLLILFLMSIMCLFFFSDYIISLTKDLTGKFSYITQGTNKETQFPQTSLTNLEQQSYPLNITLKNLSKLYFLPYFSFIGLIIIAFKRPLIFTYLLPISVVGALSILAVRFTIFLVPVYSIGLASVLNCIEIQVPWKKTYIVSVIILLVVCSTLTLKSPNFHKPVFSGEVIKGLKIISHVTPENSVIYSWWDIGHPAIYYGERATLADGAYHAPLRTVLLAFPFAAKENKLAANYIIFMANRGIRGFQKFSNIASLGFDESIVFLQTIFTLGPEKSRRIILKNYSKILSSEYPLHWWLNFLFPQDGPPVYLFLENRYFKSNFQRSLYHYGTWKTSERSGTKTLPTFVFSKVPVSSTGALDFPEIKINYTQGSFSFSNLFTKDVLLHGIQILTSKKEEFSYVKGNNTRTMTPQLAGNITPSKVPHLNASQGEYYLSVFPKQKTLLLQDRNLVEMVIQDMFFSPQNTKGSYFELVSESTQNYQLWKVTGDKYKK</sequence>